<proteinExistence type="predicted"/>
<evidence type="ECO:0000313" key="4">
    <source>
        <dbReference type="EMBL" id="KAH7308658.1"/>
    </source>
</evidence>
<reference evidence="4" key="1">
    <citation type="journal article" date="2021" name="Nat. Commun.">
        <title>Genetic determinants of endophytism in the Arabidopsis root mycobiome.</title>
        <authorList>
            <person name="Mesny F."/>
            <person name="Miyauchi S."/>
            <person name="Thiergart T."/>
            <person name="Pickel B."/>
            <person name="Atanasova L."/>
            <person name="Karlsson M."/>
            <person name="Huettel B."/>
            <person name="Barry K.W."/>
            <person name="Haridas S."/>
            <person name="Chen C."/>
            <person name="Bauer D."/>
            <person name="Andreopoulos W."/>
            <person name="Pangilinan J."/>
            <person name="LaButti K."/>
            <person name="Riley R."/>
            <person name="Lipzen A."/>
            <person name="Clum A."/>
            <person name="Drula E."/>
            <person name="Henrissat B."/>
            <person name="Kohler A."/>
            <person name="Grigoriev I.V."/>
            <person name="Martin F.M."/>
            <person name="Hacquard S."/>
        </authorList>
    </citation>
    <scope>NUCLEOTIDE SEQUENCE</scope>
    <source>
        <strain evidence="4">MPI-CAGE-CH-0235</strain>
    </source>
</reference>
<feature type="domain" description="DUF7708" evidence="3">
    <location>
        <begin position="86"/>
        <end position="230"/>
    </location>
</feature>
<keyword evidence="1" id="KW-0175">Coiled coil</keyword>
<feature type="coiled-coil region" evidence="1">
    <location>
        <begin position="237"/>
        <end position="264"/>
    </location>
</feature>
<dbReference type="Pfam" id="PF24809">
    <property type="entry name" value="DUF7708"/>
    <property type="match status" value="1"/>
</dbReference>
<evidence type="ECO:0000256" key="1">
    <source>
        <dbReference type="SAM" id="Coils"/>
    </source>
</evidence>
<dbReference type="Proteomes" id="UP000813444">
    <property type="component" value="Unassembled WGS sequence"/>
</dbReference>
<evidence type="ECO:0000313" key="5">
    <source>
        <dbReference type="Proteomes" id="UP000813444"/>
    </source>
</evidence>
<protein>
    <recommendedName>
        <fullName evidence="3">DUF7708 domain-containing protein</fullName>
    </recommendedName>
</protein>
<dbReference type="InterPro" id="IPR056125">
    <property type="entry name" value="DUF7708"/>
</dbReference>
<evidence type="ECO:0000256" key="2">
    <source>
        <dbReference type="SAM" id="MobiDB-lite"/>
    </source>
</evidence>
<keyword evidence="5" id="KW-1185">Reference proteome</keyword>
<dbReference type="OrthoDB" id="61900at2759"/>
<accession>A0A8K0WL78</accession>
<feature type="region of interest" description="Disordered" evidence="2">
    <location>
        <begin position="527"/>
        <end position="553"/>
    </location>
</feature>
<sequence>MSASEKQHAPGEMAAQLALIKRRDIAAEAYADALQYLQREFQGNTKALAWLSVVRSTSLSDVLATTKQVESKYNEVSQNKHSIRAWLEGLSKRIMYYGQVLDVLSQHHPEYVALVWGLVKFVLMGILNHGTLVAQFSQALSMIAQVLPRTELSAELYQSNEMKDAVAHLYAHILLFLQQAVRWYHAGPASRALTALFKPFELSYKESIEQIMLCAQQIDDISSIASKVEIREIKVLVEGESAKLAKQEAKLHEMQVQFNLAHEELVAKVGSILQIISCSASRLNEVHLDIKDIKPRVGDMHFSHVLGALRPKRSPEDALRAHRSLIRRSSPWRSQSNDTLALLQSVGQWISAPNSSLLVLQTQPRAQARVKEIATELIALLQPRPNKVIWYLSSLNVDNEGEISSVEVLKSLIFQCMKLVPEFVASDPGNFSTAKLQGCHSDEEWLELLCHILRYLNACFIVIEAEDVFTNKDEATQLLKLVESLAAQFQDVGHSIKILLVNYSTSWNDSNAEGLQGRVLTVNREAPVPPRRRRPGARSPFRGAAWGGMGGIK</sequence>
<name>A0A8K0WL78_9HYPO</name>
<dbReference type="EMBL" id="JAGPNK010000015">
    <property type="protein sequence ID" value="KAH7308658.1"/>
    <property type="molecule type" value="Genomic_DNA"/>
</dbReference>
<gene>
    <name evidence="4" type="ORF">B0I35DRAFT_442378</name>
</gene>
<evidence type="ECO:0000259" key="3">
    <source>
        <dbReference type="Pfam" id="PF24809"/>
    </source>
</evidence>
<organism evidence="4 5">
    <name type="scientific">Stachybotrys elegans</name>
    <dbReference type="NCBI Taxonomy" id="80388"/>
    <lineage>
        <taxon>Eukaryota</taxon>
        <taxon>Fungi</taxon>
        <taxon>Dikarya</taxon>
        <taxon>Ascomycota</taxon>
        <taxon>Pezizomycotina</taxon>
        <taxon>Sordariomycetes</taxon>
        <taxon>Hypocreomycetidae</taxon>
        <taxon>Hypocreales</taxon>
        <taxon>Stachybotryaceae</taxon>
        <taxon>Stachybotrys</taxon>
    </lineage>
</organism>
<comment type="caution">
    <text evidence="4">The sequence shown here is derived from an EMBL/GenBank/DDBJ whole genome shotgun (WGS) entry which is preliminary data.</text>
</comment>
<dbReference type="AlphaFoldDB" id="A0A8K0WL78"/>